<proteinExistence type="predicted"/>
<dbReference type="EMBL" id="JAHQIW010001448">
    <property type="protein sequence ID" value="KAJ1352553.1"/>
    <property type="molecule type" value="Genomic_DNA"/>
</dbReference>
<protein>
    <submittedName>
        <fullName evidence="2">Uncharacterized protein</fullName>
    </submittedName>
</protein>
<evidence type="ECO:0000313" key="2">
    <source>
        <dbReference type="EMBL" id="KAJ1352553.1"/>
    </source>
</evidence>
<reference evidence="2" key="1">
    <citation type="submission" date="2021-06" db="EMBL/GenBank/DDBJ databases">
        <title>Parelaphostrongylus tenuis whole genome reference sequence.</title>
        <authorList>
            <person name="Garwood T.J."/>
            <person name="Larsen P.A."/>
            <person name="Fountain-Jones N.M."/>
            <person name="Garbe J.R."/>
            <person name="Macchietto M.G."/>
            <person name="Kania S.A."/>
            <person name="Gerhold R.W."/>
            <person name="Richards J.E."/>
            <person name="Wolf T.M."/>
        </authorList>
    </citation>
    <scope>NUCLEOTIDE SEQUENCE</scope>
    <source>
        <strain evidence="2">MNPRO001-30</strain>
        <tissue evidence="2">Meninges</tissue>
    </source>
</reference>
<dbReference type="Proteomes" id="UP001196413">
    <property type="component" value="Unassembled WGS sequence"/>
</dbReference>
<accession>A0AAD5M8P4</accession>
<feature type="compositionally biased region" description="Polar residues" evidence="1">
    <location>
        <begin position="39"/>
        <end position="58"/>
    </location>
</feature>
<name>A0AAD5M8P4_PARTN</name>
<sequence length="125" mass="13397">MLCLKSSQSKTCFDTLLQLHIDDEVVFKESDDKEGMEATVSSSQDSDLNDGAPTTSGNIGAVGDRSNSVVTSKSESFDDSRIGVQNNAFRDCGDPVNFCESLHGQCLRSACGTEGQCKTHFSSKC</sequence>
<dbReference type="AlphaFoldDB" id="A0AAD5M8P4"/>
<feature type="compositionally biased region" description="Polar residues" evidence="1">
    <location>
        <begin position="65"/>
        <end position="74"/>
    </location>
</feature>
<evidence type="ECO:0000313" key="3">
    <source>
        <dbReference type="Proteomes" id="UP001196413"/>
    </source>
</evidence>
<evidence type="ECO:0000256" key="1">
    <source>
        <dbReference type="SAM" id="MobiDB-lite"/>
    </source>
</evidence>
<keyword evidence="3" id="KW-1185">Reference proteome</keyword>
<comment type="caution">
    <text evidence="2">The sequence shown here is derived from an EMBL/GenBank/DDBJ whole genome shotgun (WGS) entry which is preliminary data.</text>
</comment>
<gene>
    <name evidence="2" type="ORF">KIN20_008933</name>
</gene>
<organism evidence="2 3">
    <name type="scientific">Parelaphostrongylus tenuis</name>
    <name type="common">Meningeal worm</name>
    <dbReference type="NCBI Taxonomy" id="148309"/>
    <lineage>
        <taxon>Eukaryota</taxon>
        <taxon>Metazoa</taxon>
        <taxon>Ecdysozoa</taxon>
        <taxon>Nematoda</taxon>
        <taxon>Chromadorea</taxon>
        <taxon>Rhabditida</taxon>
        <taxon>Rhabditina</taxon>
        <taxon>Rhabditomorpha</taxon>
        <taxon>Strongyloidea</taxon>
        <taxon>Metastrongylidae</taxon>
        <taxon>Parelaphostrongylus</taxon>
    </lineage>
</organism>
<feature type="region of interest" description="Disordered" evidence="1">
    <location>
        <begin position="30"/>
        <end position="76"/>
    </location>
</feature>